<keyword evidence="2" id="KW-0808">Transferase</keyword>
<feature type="compositionally biased region" description="Low complexity" evidence="1">
    <location>
        <begin position="555"/>
        <end position="585"/>
    </location>
</feature>
<feature type="region of interest" description="Disordered" evidence="1">
    <location>
        <begin position="55"/>
        <end position="87"/>
    </location>
</feature>
<feature type="compositionally biased region" description="Low complexity" evidence="1">
    <location>
        <begin position="252"/>
        <end position="270"/>
    </location>
</feature>
<evidence type="ECO:0000313" key="2">
    <source>
        <dbReference type="EMBL" id="GES91900.1"/>
    </source>
</evidence>
<feature type="compositionally biased region" description="Polar residues" evidence="1">
    <location>
        <begin position="586"/>
        <end position="601"/>
    </location>
</feature>
<feature type="region of interest" description="Disordered" evidence="1">
    <location>
        <begin position="252"/>
        <end position="271"/>
    </location>
</feature>
<accession>A0A8H3LTF3</accession>
<feature type="compositionally biased region" description="Polar residues" evidence="1">
    <location>
        <begin position="608"/>
        <end position="628"/>
    </location>
</feature>
<keyword evidence="2" id="KW-0418">Kinase</keyword>
<feature type="region of interest" description="Disordered" evidence="1">
    <location>
        <begin position="1"/>
        <end position="23"/>
    </location>
</feature>
<protein>
    <submittedName>
        <fullName evidence="2">STE/STE20 protein kinase</fullName>
    </submittedName>
</protein>
<feature type="compositionally biased region" description="Low complexity" evidence="1">
    <location>
        <begin position="65"/>
        <end position="76"/>
    </location>
</feature>
<organism evidence="2 3">
    <name type="scientific">Rhizophagus clarus</name>
    <dbReference type="NCBI Taxonomy" id="94130"/>
    <lineage>
        <taxon>Eukaryota</taxon>
        <taxon>Fungi</taxon>
        <taxon>Fungi incertae sedis</taxon>
        <taxon>Mucoromycota</taxon>
        <taxon>Glomeromycotina</taxon>
        <taxon>Glomeromycetes</taxon>
        <taxon>Glomerales</taxon>
        <taxon>Glomeraceae</taxon>
        <taxon>Rhizophagus</taxon>
    </lineage>
</organism>
<comment type="caution">
    <text evidence="2">The sequence shown here is derived from an EMBL/GenBank/DDBJ whole genome shotgun (WGS) entry which is preliminary data.</text>
</comment>
<feature type="compositionally biased region" description="Polar residues" evidence="1">
    <location>
        <begin position="9"/>
        <end position="22"/>
    </location>
</feature>
<feature type="region of interest" description="Disordered" evidence="1">
    <location>
        <begin position="476"/>
        <end position="532"/>
    </location>
</feature>
<sequence length="787" mass="88072">MQDKADSLHSINNNPSNRTSENLVELPLPSKNQQLGKKIVKTLLIESENVVSNTQFNARPKNDTDNNMTNTTTLQDLNDDSDKSHHAGLKRVGTTVNYENRGSTSVNIGEFESKLLGSPNTGSLEQMSCAAMFGKQYLLIGNENGLRCSFKKIQILDEYGIMVAIAGKKQMIRTYRLNSLLHLIKFMLQSKSDRPVDFSKTPAFLKKITDSIQRCDDCGNPLDENVNSEGQKGGKTICKICKELRRKSATSIVSSSSTSSESNSSTTGTSLFPGKLHQRTLSNITSHLTDYIHHQLSNSLDSVDISSEEKMNVWNWATDYVKLLDNARDCVTFDVKETKNYIYLTVVTPHNMIHLFNCEVSTKNTPDFKFELAKTFWVPETPDFISVARDAFVINKIFTGMNGKVASIDAHSSVVTEINMPKVLIPRYVENPIWRSFTPLPHTCSLEFLVEDPVEFDTQISVIPLSLNFDASPLPNSYLPKSPPTSPTASIPPDTTNNAKFVNELRNNPLRRSTYRNRKSISSSNDLQSSAQCETMPITQQLPMMGQLDYVSFPASHASHASRSSPESPGSPGSPGSPESPESSSQFFRNPHNTYNPQNYQYPHIHNPESQNKANPTSSENKQQTPIEVPSPSSLFLATICNVSHLVNSKVGFQSTIIELASMKSGKIIKKITSGCPVRFLGESWIKKDFNIKMVKDKRAEFDSGMKRNVFWSCELGEEYYFYRVKNETSPHQLGINGNFNNKSNKNINDTKKDDAHHTLQNKSITGPRDQIVLVTQKKFSNRSQQF</sequence>
<proteinExistence type="predicted"/>
<dbReference type="EMBL" id="BLAL01000208">
    <property type="protein sequence ID" value="GES91900.1"/>
    <property type="molecule type" value="Genomic_DNA"/>
</dbReference>
<name>A0A8H3LTF3_9GLOM</name>
<feature type="compositionally biased region" description="Polar residues" evidence="1">
    <location>
        <begin position="520"/>
        <end position="532"/>
    </location>
</feature>
<feature type="compositionally biased region" description="Low complexity" evidence="1">
    <location>
        <begin position="487"/>
        <end position="496"/>
    </location>
</feature>
<dbReference type="OrthoDB" id="6415790at2759"/>
<dbReference type="Proteomes" id="UP000615446">
    <property type="component" value="Unassembled WGS sequence"/>
</dbReference>
<dbReference type="AlphaFoldDB" id="A0A8H3LTF3"/>
<evidence type="ECO:0000313" key="3">
    <source>
        <dbReference type="Proteomes" id="UP000615446"/>
    </source>
</evidence>
<reference evidence="2" key="1">
    <citation type="submission" date="2019-10" db="EMBL/GenBank/DDBJ databases">
        <title>Conservation and host-specific expression of non-tandemly repeated heterogenous ribosome RNA gene in arbuscular mycorrhizal fungi.</title>
        <authorList>
            <person name="Maeda T."/>
            <person name="Kobayashi Y."/>
            <person name="Nakagawa T."/>
            <person name="Ezawa T."/>
            <person name="Yamaguchi K."/>
            <person name="Bino T."/>
            <person name="Nishimoto Y."/>
            <person name="Shigenobu S."/>
            <person name="Kawaguchi M."/>
        </authorList>
    </citation>
    <scope>NUCLEOTIDE SEQUENCE</scope>
    <source>
        <strain evidence="2">HR1</strain>
    </source>
</reference>
<dbReference type="GO" id="GO:0016301">
    <property type="term" value="F:kinase activity"/>
    <property type="evidence" value="ECO:0007669"/>
    <property type="project" value="UniProtKB-KW"/>
</dbReference>
<feature type="region of interest" description="Disordered" evidence="1">
    <location>
        <begin position="555"/>
        <end position="628"/>
    </location>
</feature>
<evidence type="ECO:0000256" key="1">
    <source>
        <dbReference type="SAM" id="MobiDB-lite"/>
    </source>
</evidence>
<gene>
    <name evidence="2" type="ORF">RCL2_001869900</name>
</gene>